<feature type="signal peptide" evidence="1">
    <location>
        <begin position="1"/>
        <end position="29"/>
    </location>
</feature>
<keyword evidence="1" id="KW-0732">Signal</keyword>
<name>A0AAQ3X0G4_PASNO</name>
<evidence type="ECO:0000256" key="1">
    <source>
        <dbReference type="SAM" id="SignalP"/>
    </source>
</evidence>
<evidence type="ECO:0000313" key="3">
    <source>
        <dbReference type="Proteomes" id="UP001341281"/>
    </source>
</evidence>
<dbReference type="AlphaFoldDB" id="A0AAQ3X0G4"/>
<gene>
    <name evidence="2" type="ORF">U9M48_028676</name>
</gene>
<accession>A0AAQ3X0G4</accession>
<sequence>MDHLLAICVFARQFWFLLLSHFSLQHLAPSPEDESFDIWWQSGNQRVGAEFQKGFKSLSIWKHRKNCVFDGAPPSLEKVLNLVKEEPSFWSLAEATGITILSTLQ</sequence>
<protein>
    <submittedName>
        <fullName evidence="2">Uncharacterized protein</fullName>
    </submittedName>
</protein>
<dbReference type="Proteomes" id="UP001341281">
    <property type="component" value="Chromosome 06"/>
</dbReference>
<reference evidence="2 3" key="1">
    <citation type="submission" date="2024-02" db="EMBL/GenBank/DDBJ databases">
        <title>High-quality chromosome-scale genome assembly of Pensacola bahiagrass (Paspalum notatum Flugge var. saurae).</title>
        <authorList>
            <person name="Vega J.M."/>
            <person name="Podio M."/>
            <person name="Orjuela J."/>
            <person name="Siena L.A."/>
            <person name="Pessino S.C."/>
            <person name="Combes M.C."/>
            <person name="Mariac C."/>
            <person name="Albertini E."/>
            <person name="Pupilli F."/>
            <person name="Ortiz J.P.A."/>
            <person name="Leblanc O."/>
        </authorList>
    </citation>
    <scope>NUCLEOTIDE SEQUENCE [LARGE SCALE GENOMIC DNA]</scope>
    <source>
        <strain evidence="2">R1</strain>
        <tissue evidence="2">Leaf</tissue>
    </source>
</reference>
<proteinExistence type="predicted"/>
<feature type="chain" id="PRO_5043035557" evidence="1">
    <location>
        <begin position="30"/>
        <end position="105"/>
    </location>
</feature>
<evidence type="ECO:0000313" key="2">
    <source>
        <dbReference type="EMBL" id="WVZ81283.1"/>
    </source>
</evidence>
<dbReference type="EMBL" id="CP144750">
    <property type="protein sequence ID" value="WVZ81283.1"/>
    <property type="molecule type" value="Genomic_DNA"/>
</dbReference>
<organism evidence="2 3">
    <name type="scientific">Paspalum notatum var. saurae</name>
    <dbReference type="NCBI Taxonomy" id="547442"/>
    <lineage>
        <taxon>Eukaryota</taxon>
        <taxon>Viridiplantae</taxon>
        <taxon>Streptophyta</taxon>
        <taxon>Embryophyta</taxon>
        <taxon>Tracheophyta</taxon>
        <taxon>Spermatophyta</taxon>
        <taxon>Magnoliopsida</taxon>
        <taxon>Liliopsida</taxon>
        <taxon>Poales</taxon>
        <taxon>Poaceae</taxon>
        <taxon>PACMAD clade</taxon>
        <taxon>Panicoideae</taxon>
        <taxon>Andropogonodae</taxon>
        <taxon>Paspaleae</taxon>
        <taxon>Paspalinae</taxon>
        <taxon>Paspalum</taxon>
    </lineage>
</organism>
<keyword evidence="3" id="KW-1185">Reference proteome</keyword>